<evidence type="ECO:0000256" key="5">
    <source>
        <dbReference type="ARBA" id="ARBA00023288"/>
    </source>
</evidence>
<name>A0ABP8YXC6_9ACTN</name>
<evidence type="ECO:0000256" key="4">
    <source>
        <dbReference type="ARBA" id="ARBA00023139"/>
    </source>
</evidence>
<organism evidence="8 9">
    <name type="scientific">Gordonia alkaliphila</name>
    <dbReference type="NCBI Taxonomy" id="1053547"/>
    <lineage>
        <taxon>Bacteria</taxon>
        <taxon>Bacillati</taxon>
        <taxon>Actinomycetota</taxon>
        <taxon>Actinomycetes</taxon>
        <taxon>Mycobacteriales</taxon>
        <taxon>Gordoniaceae</taxon>
        <taxon>Gordonia</taxon>
    </lineage>
</organism>
<evidence type="ECO:0000313" key="8">
    <source>
        <dbReference type="EMBL" id="GAA4742316.1"/>
    </source>
</evidence>
<proteinExistence type="predicted"/>
<keyword evidence="3 7" id="KW-0472">Membrane</keyword>
<keyword evidence="7" id="KW-1133">Transmembrane helix</keyword>
<feature type="region of interest" description="Disordered" evidence="6">
    <location>
        <begin position="39"/>
        <end position="89"/>
    </location>
</feature>
<feature type="compositionally biased region" description="Low complexity" evidence="6">
    <location>
        <begin position="66"/>
        <end position="87"/>
    </location>
</feature>
<evidence type="ECO:0000256" key="6">
    <source>
        <dbReference type="SAM" id="MobiDB-lite"/>
    </source>
</evidence>
<dbReference type="Pfam" id="PF14041">
    <property type="entry name" value="Lipoprotein_21"/>
    <property type="match status" value="1"/>
</dbReference>
<reference evidence="9" key="1">
    <citation type="journal article" date="2019" name="Int. J. Syst. Evol. Microbiol.">
        <title>The Global Catalogue of Microorganisms (GCM) 10K type strain sequencing project: providing services to taxonomists for standard genome sequencing and annotation.</title>
        <authorList>
            <consortium name="The Broad Institute Genomics Platform"/>
            <consortium name="The Broad Institute Genome Sequencing Center for Infectious Disease"/>
            <person name="Wu L."/>
            <person name="Ma J."/>
        </authorList>
    </citation>
    <scope>NUCLEOTIDE SEQUENCE [LARGE SCALE GENOMIC DNA]</scope>
    <source>
        <strain evidence="9">JCM 18077</strain>
    </source>
</reference>
<evidence type="ECO:0000256" key="7">
    <source>
        <dbReference type="SAM" id="Phobius"/>
    </source>
</evidence>
<keyword evidence="1" id="KW-1003">Cell membrane</keyword>
<keyword evidence="4" id="KW-0564">Palmitate</keyword>
<dbReference type="RefSeq" id="WP_345312553.1">
    <property type="nucleotide sequence ID" value="NZ_BAABIE010000003.1"/>
</dbReference>
<evidence type="ECO:0000256" key="2">
    <source>
        <dbReference type="ARBA" id="ARBA00022729"/>
    </source>
</evidence>
<feature type="transmembrane region" description="Helical" evidence="7">
    <location>
        <begin position="12"/>
        <end position="31"/>
    </location>
</feature>
<keyword evidence="7" id="KW-0812">Transmembrane</keyword>
<evidence type="ECO:0000256" key="3">
    <source>
        <dbReference type="ARBA" id="ARBA00023136"/>
    </source>
</evidence>
<accession>A0ABP8YXC6</accession>
<dbReference type="Proteomes" id="UP001500822">
    <property type="component" value="Unassembled WGS sequence"/>
</dbReference>
<evidence type="ECO:0000313" key="9">
    <source>
        <dbReference type="Proteomes" id="UP001500822"/>
    </source>
</evidence>
<protein>
    <recommendedName>
        <fullName evidence="10">LppP/LprE family lipoprotein</fullName>
    </recommendedName>
</protein>
<evidence type="ECO:0000256" key="1">
    <source>
        <dbReference type="ARBA" id="ARBA00022475"/>
    </source>
</evidence>
<evidence type="ECO:0008006" key="10">
    <source>
        <dbReference type="Google" id="ProtNLM"/>
    </source>
</evidence>
<keyword evidence="5" id="KW-0449">Lipoprotein</keyword>
<keyword evidence="2" id="KW-0732">Signal</keyword>
<gene>
    <name evidence="8" type="ORF">GCM10023217_08390</name>
</gene>
<comment type="caution">
    <text evidence="8">The sequence shown here is derived from an EMBL/GenBank/DDBJ whole genome shotgun (WGS) entry which is preliminary data.</text>
</comment>
<keyword evidence="9" id="KW-1185">Reference proteome</keyword>
<dbReference type="InterPro" id="IPR025971">
    <property type="entry name" value="LppP/LprE"/>
</dbReference>
<sequence>MKSKALLSTNVLLAIAGVLTVVVAVVAFLVVRSVDSDEAKTAAPSTSSTGDDTPAAAGSPSANEDPAPAGTVPGAPAEAGGPIPSGATQISTIKKPRYGSPVAVFKVPSGNIGCGIESTGLQCRVSSYNKDKPYGLDRQGGAIDTITIKGGVADMSYHGSDVPPWAVGAYGADDRLTPQVVGYGQTVYYGQYVCHSAEVGLTCWDSTSGAGAFMARERTELFTATPASSTGANKCSSMTGEQAVAANVAKVPRFRGWAWDPRHASVENYDSCLALSWIVLPIEGPTASSPFQLMLFHNGEYIGTATERAHGFAPKVTRVDDSTIDVVWTWKRPGETTAGATGRSTAQFHWDQAADKVVMTGEEPA</sequence>
<dbReference type="EMBL" id="BAABIE010000003">
    <property type="protein sequence ID" value="GAA4742316.1"/>
    <property type="molecule type" value="Genomic_DNA"/>
</dbReference>